<dbReference type="InterPro" id="IPR053714">
    <property type="entry name" value="Iso_Racemase_Enz_sf"/>
</dbReference>
<evidence type="ECO:0000256" key="1">
    <source>
        <dbReference type="ARBA" id="ARBA00038414"/>
    </source>
</evidence>
<dbReference type="AlphaFoldDB" id="A0A1T4VQB3"/>
<organism evidence="2 3">
    <name type="scientific">Desulfobaculum bizertense DSM 18034</name>
    <dbReference type="NCBI Taxonomy" id="1121442"/>
    <lineage>
        <taxon>Bacteria</taxon>
        <taxon>Pseudomonadati</taxon>
        <taxon>Thermodesulfobacteriota</taxon>
        <taxon>Desulfovibrionia</taxon>
        <taxon>Desulfovibrionales</taxon>
        <taxon>Desulfovibrionaceae</taxon>
        <taxon>Desulfobaculum</taxon>
    </lineage>
</organism>
<dbReference type="InterPro" id="IPR015942">
    <property type="entry name" value="Asp/Glu/hydantoin_racemase"/>
</dbReference>
<dbReference type="OrthoDB" id="978447at2"/>
<keyword evidence="3" id="KW-1185">Reference proteome</keyword>
<evidence type="ECO:0000313" key="2">
    <source>
        <dbReference type="EMBL" id="SKA67137.1"/>
    </source>
</evidence>
<dbReference type="Proteomes" id="UP000189733">
    <property type="component" value="Unassembled WGS sequence"/>
</dbReference>
<sequence length="221" mass="24196">MAKPKVAILHTFLYAVNDMQKFFRDWVPEVEIFNIIDDTLLAEALENKGTTPGIISRYCDYARIAENLGADCILSQCSSMKRASETARNCVNIPVLTLDTPMMEEAVSLGNDIALVCTSNSTVSASTELLTDTANASGKDCKITTYYCDGAYDALLKEGDADKHNAIVLDYVKKAAEKHDVIVMAQGSHYHLRPLLEKHVSIPVLTSPEGGVKQIRKVLGL</sequence>
<name>A0A1T4VQB3_9BACT</name>
<dbReference type="STRING" id="1121442.SAMN02745702_00768"/>
<dbReference type="RefSeq" id="WP_078684079.1">
    <property type="nucleotide sequence ID" value="NZ_FUYA01000002.1"/>
</dbReference>
<dbReference type="Gene3D" id="3.40.50.12500">
    <property type="match status" value="1"/>
</dbReference>
<accession>A0A1T4VQB3</accession>
<evidence type="ECO:0000313" key="3">
    <source>
        <dbReference type="Proteomes" id="UP000189733"/>
    </source>
</evidence>
<comment type="similarity">
    <text evidence="1">Belongs to the HyuE racemase family.</text>
</comment>
<evidence type="ECO:0008006" key="4">
    <source>
        <dbReference type="Google" id="ProtNLM"/>
    </source>
</evidence>
<dbReference type="GO" id="GO:0047661">
    <property type="term" value="F:amino-acid racemase activity"/>
    <property type="evidence" value="ECO:0007669"/>
    <property type="project" value="InterPro"/>
</dbReference>
<proteinExistence type="inferred from homology"/>
<dbReference type="EMBL" id="FUYA01000002">
    <property type="protein sequence ID" value="SKA67137.1"/>
    <property type="molecule type" value="Genomic_DNA"/>
</dbReference>
<dbReference type="Pfam" id="PF01177">
    <property type="entry name" value="Asp_Glu_race"/>
    <property type="match status" value="1"/>
</dbReference>
<reference evidence="2 3" key="1">
    <citation type="submission" date="2017-02" db="EMBL/GenBank/DDBJ databases">
        <authorList>
            <person name="Peterson S.W."/>
        </authorList>
    </citation>
    <scope>NUCLEOTIDE SEQUENCE [LARGE SCALE GENOMIC DNA]</scope>
    <source>
        <strain evidence="2 3">DSM 18034</strain>
    </source>
</reference>
<protein>
    <recommendedName>
        <fullName evidence="4">Asp/Glu/hydantoin racemase</fullName>
    </recommendedName>
</protein>
<gene>
    <name evidence="2" type="ORF">SAMN02745702_00768</name>
</gene>